<evidence type="ECO:0000313" key="1">
    <source>
        <dbReference type="EMBL" id="RAK85822.1"/>
    </source>
</evidence>
<keyword evidence="2" id="KW-1185">Reference proteome</keyword>
<name>A0ACD1I5Q0_9EURO</name>
<sequence length="185" mass="20687">MRANNSDNKDQIAAVHFFCGEHVDASKEMNSPTTIANEILSQLLPSFKHIDLVPLLKIGQFDGDDMQAVCQRIGYFLDLLPPTAVVFCIIDGLSFYLADQKTSEQANELLRWLINLTRHQKKARKHLEVCTFKLFLIAPRQLQGSYVTKLEADEVLNVPVRPPRTGGFTEMKWEAGAGGQLGMLG</sequence>
<accession>A0ACD1I5Q0</accession>
<proteinExistence type="predicted"/>
<dbReference type="EMBL" id="KZ824563">
    <property type="protein sequence ID" value="RAK85822.1"/>
    <property type="molecule type" value="Genomic_DNA"/>
</dbReference>
<gene>
    <name evidence="1" type="ORF">BO79DRAFT_257967</name>
</gene>
<organism evidence="1 2">
    <name type="scientific">Aspergillus costaricaensis CBS 115574</name>
    <dbReference type="NCBI Taxonomy" id="1448317"/>
    <lineage>
        <taxon>Eukaryota</taxon>
        <taxon>Fungi</taxon>
        <taxon>Dikarya</taxon>
        <taxon>Ascomycota</taxon>
        <taxon>Pezizomycotina</taxon>
        <taxon>Eurotiomycetes</taxon>
        <taxon>Eurotiomycetidae</taxon>
        <taxon>Eurotiales</taxon>
        <taxon>Aspergillaceae</taxon>
        <taxon>Aspergillus</taxon>
        <taxon>Aspergillus subgen. Circumdati</taxon>
    </lineage>
</organism>
<protein>
    <submittedName>
        <fullName evidence="1">Uncharacterized protein</fullName>
    </submittedName>
</protein>
<reference evidence="1" key="1">
    <citation type="submission" date="2018-02" db="EMBL/GenBank/DDBJ databases">
        <title>The genomes of Aspergillus section Nigri reveals drivers in fungal speciation.</title>
        <authorList>
            <consortium name="DOE Joint Genome Institute"/>
            <person name="Vesth T.C."/>
            <person name="Nybo J."/>
            <person name="Theobald S."/>
            <person name="Brandl J."/>
            <person name="Frisvad J.C."/>
            <person name="Nielsen K.F."/>
            <person name="Lyhne E.K."/>
            <person name="Kogle M.E."/>
            <person name="Kuo A."/>
            <person name="Riley R."/>
            <person name="Clum A."/>
            <person name="Nolan M."/>
            <person name="Lipzen A."/>
            <person name="Salamov A."/>
            <person name="Henrissat B."/>
            <person name="Wiebenga A."/>
            <person name="De vries R.P."/>
            <person name="Grigoriev I.V."/>
            <person name="Mortensen U.H."/>
            <person name="Andersen M.R."/>
            <person name="Baker S.E."/>
        </authorList>
    </citation>
    <scope>NUCLEOTIDE SEQUENCE</scope>
    <source>
        <strain evidence="1">CBS 115574</strain>
    </source>
</reference>
<evidence type="ECO:0000313" key="2">
    <source>
        <dbReference type="Proteomes" id="UP000249748"/>
    </source>
</evidence>
<dbReference type="Proteomes" id="UP000249748">
    <property type="component" value="Unassembled WGS sequence"/>
</dbReference>